<feature type="domain" description="SpaA-like prealbumin fold" evidence="6">
    <location>
        <begin position="1039"/>
        <end position="1154"/>
    </location>
</feature>
<feature type="region of interest" description="Disordered" evidence="4">
    <location>
        <begin position="124"/>
        <end position="167"/>
    </location>
</feature>
<dbReference type="HOGENOM" id="CLU_232915_0_0_9"/>
<keyword evidence="5" id="KW-1133">Transmembrane helix</keyword>
<sequence>MDIFKKISKTFITFLLTLMLIFQSVISSFVGATTSFAGNEQNLATITIENTENGTLLFEKTRNKSITNKKGSNIMVLVKPNFGYDTKSIKMETSDKKVLDLPVHEGKANIPVIRNAKISANFTKSNSEPAQVDEEAKQDDFSSSIEKEKKENEKADKEDKRDKSTKDSIEDSKIIAEILLKSDRTKVGQGTSVVAKDIVTVANTVINMRKTKARNLDELWKDRDGDGISDDWMAVEGQFDSIIPLYEVDENANYYVAKPNLAKIENSQLLQYIIADSNRSGTLLKTVIYEKESGLLYVPKNILYPCDIKDKENKKDFARLGRTRIQFLLGINDEIDKTKTDVEVKIDKNDSVKGDVVVSGKASINTMSDDTKIVLAKDSESKKSIKANSIDEIRVNGHEVNLNDVTYYEKEGVLELPLKPAQADSIEIKMSNSLMKEITNTIGSLTSFIKPLISFAGEPSKKIEKVIYFTSTPRKGDWWHLRGDNNTRDVNDYGARFPEPGYEKTYATNTYSDSKQRIRTTVKMILQNQLSQADADRISREMGTERGTQYYSRNSYVSAQTATGSGNADMIIKQGFGLSLNCAHAGVNDQFLWDPNYANEGARSDHEGVVVRLLDTDGSSWALFAVVSPSQSTQAGYGFFGANINVTTTIDEGGGDDTGGGSGKYGFRVKKVDDGTGEALRGATFKVTQLLTWGESAPTQYKTTGSSGILTFDGLPAGTYEIEEVGPPTGYKKIDSTQTIKLPDEDGYRVTFRNVRKEILPPPPVRPPKKGDYAILVTKTDGYTNTPITGYVTSTAKFRVTDPDGNIVWANKYPNSSMANAYLADESSYNRDFELDSSTGSFGILGLTKKGTYKVEEVDAPSGYNKSFTTQTVSVSDSQEIGSLSFPNFRTPTPEPPTPEPEPKETKLILDKKDEESRSPIEGAVFKLYKHYNGRKTEIEVASIGDGEYIEGSLDIYGRLKAPYMTTNARGQISVKIKDAGSDYKYSFEEVSPADGYSMPYNPETDKDWVVEGSYENFEMTNKKKNKETPPPSSGTTKILFSKKDSRTGNAIPESKRYYAEFELIDPNGNVVHLRENRKVTKSEYNFTFPYKVEESKYTVDNYSNNTKIRLSNGITTEINGISKPGRYKIREIKPPAGYKKANYPVDFEISRTDIDLDLMKFIEMNNEPDTPIDLTIRKIDSTNKELIKNNSAKFKLEDSEGNRVVFKEISEGNYVVDYEADYPQTEMKLGKDGTIKISGLYQNGMYKLTELEQPSGYELSSSPLTFNVKQKQNTISFENKPTPKPQDGIIRVHKVDTYNESNKLKGVVFELLDSNKRTIRVKETNAEGIAEFTGLEYGEYFIREKKPIAGYALNSTVREAKIYSYYKELDITVYNRREFGSLTLWKFGTDSKKQIGKGALFKLYRKIDKGSIVKTEQVNLYFNKKENRYEELVLKDQLENPSDAESVNNILDIGKSGESEISVRVNRLSSSLLGEKVSYYFEEIKAPEGYKLPVNPKSSEVELDNDKNNTKLINMYNEPIEKYNILVTKVDSTTNKAITDATKLQNAEFRLKDPDGKDVYITKVSDGVYKKDSSYNYTMKLSNEGKLKIQDLDKKGKYTLTEVKAPTGYQLSNTPLVCDVVNKDNSFTFKNTQIPKDGIVRITKKDLKTGDVLSGVVFELLDSTKQVVKTATTNSQGIAEFTGLKYGNYYVREKSTKAGYILKTDLEQARITSTYKIEKLTIYNEKELYNLSVTKVDSKTGKAIVDSEKLKNAEFRLKDPDGKDVYITKVSDGVYKKDSSYNYTMKLSNEGKLKIQDLDKKGKYTLTEVKAPTGYQLSNTPLVCDVVNKDNSFTFKNTQIPKDGSVTIIKKDSKNQKVLSGVTFELLDKDKRLITTSKTGSTGIAGFSNLEYGKYYIREKETISGYKLDSRLHEVNISNAKKSIALSLYNEPIEKTIKVIKKDNNGELLKDAEFTLFKKDGSKLTKVESKVTNTKGEIEFSNLRIGQYVLRETKAPNGFRPYSEDMEIDLTKQVSPVYTVTLNNYKVEENIPSTGTRGATMFLASGLGIIMLAYIFKKRKIFA</sequence>
<keyword evidence="7" id="KW-0614">Plasmid</keyword>
<dbReference type="SUPFAM" id="SSF49478">
    <property type="entry name" value="Cna protein B-type domain"/>
    <property type="match status" value="5"/>
</dbReference>
<dbReference type="EMBL" id="AP008972">
    <property type="protein sequence ID" value="BAG09195.1"/>
    <property type="molecule type" value="Genomic_DNA"/>
</dbReference>
<dbReference type="Gene3D" id="2.60.40.10">
    <property type="entry name" value="Immunoglobulins"/>
    <property type="match status" value="12"/>
</dbReference>
<reference evidence="7 8" key="1">
    <citation type="journal article" date="2008" name="DNA Res.">
        <title>Complete genome sequence of Finegoldia magna, an anaerobic opportunistic pathogen.</title>
        <authorList>
            <person name="Goto T."/>
            <person name="Yamashita A."/>
            <person name="Hirakawa H."/>
            <person name="Matsutani M."/>
            <person name="Todo K."/>
            <person name="Ohshima K."/>
            <person name="Toh H."/>
            <person name="Miyamoto K."/>
            <person name="Kuhara S."/>
            <person name="Hattori M."/>
            <person name="Shimizu T."/>
            <person name="Akimoto S."/>
        </authorList>
    </citation>
    <scope>NUCLEOTIDE SEQUENCE [LARGE SCALE GENOMIC DNA]</scope>
    <source>
        <strain evidence="8">ATCC 29328 / DSM 20472 / WAL 2508</strain>
        <plasmid evidence="7 8">pFMC</plasmid>
    </source>
</reference>
<feature type="domain" description="SpaA-like prealbumin fold" evidence="6">
    <location>
        <begin position="1845"/>
        <end position="1932"/>
    </location>
</feature>
<geneLocation type="plasmid" evidence="7 8">
    <name>pFMC</name>
</geneLocation>
<feature type="region of interest" description="Disordered" evidence="4">
    <location>
        <begin position="878"/>
        <end position="905"/>
    </location>
</feature>
<evidence type="ECO:0000313" key="7">
    <source>
        <dbReference type="EMBL" id="BAG09195.1"/>
    </source>
</evidence>
<evidence type="ECO:0000259" key="6">
    <source>
        <dbReference type="Pfam" id="PF17802"/>
    </source>
</evidence>
<keyword evidence="3" id="KW-0732">Signal</keyword>
<evidence type="ECO:0000256" key="5">
    <source>
        <dbReference type="SAM" id="Phobius"/>
    </source>
</evidence>
<dbReference type="Proteomes" id="UP000001319">
    <property type="component" value="Plasmid pFMC"/>
</dbReference>
<proteinExistence type="inferred from homology"/>
<feature type="domain" description="SpaA-like prealbumin fold" evidence="6">
    <location>
        <begin position="1175"/>
        <end position="1281"/>
    </location>
</feature>
<dbReference type="PANTHER" id="PTHR36108:SF13">
    <property type="entry name" value="COLOSSIN-B-RELATED"/>
    <property type="match status" value="1"/>
</dbReference>
<feature type="compositionally biased region" description="Polar residues" evidence="4">
    <location>
        <begin position="878"/>
        <end position="890"/>
    </location>
</feature>
<dbReference type="PANTHER" id="PTHR36108">
    <property type="entry name" value="COLOSSIN-B-RELATED"/>
    <property type="match status" value="1"/>
</dbReference>
<evidence type="ECO:0000256" key="4">
    <source>
        <dbReference type="SAM" id="MobiDB-lite"/>
    </source>
</evidence>
<keyword evidence="8" id="KW-1185">Reference proteome</keyword>
<dbReference type="InterPro" id="IPR013783">
    <property type="entry name" value="Ig-like_fold"/>
</dbReference>
<evidence type="ECO:0000256" key="2">
    <source>
        <dbReference type="ARBA" id="ARBA00022525"/>
    </source>
</evidence>
<evidence type="ECO:0000256" key="1">
    <source>
        <dbReference type="ARBA" id="ARBA00007257"/>
    </source>
</evidence>
<keyword evidence="2" id="KW-0964">Secreted</keyword>
<evidence type="ECO:0000313" key="8">
    <source>
        <dbReference type="Proteomes" id="UP000001319"/>
    </source>
</evidence>
<feature type="region of interest" description="Disordered" evidence="4">
    <location>
        <begin position="1021"/>
        <end position="1040"/>
    </location>
</feature>
<feature type="compositionally biased region" description="Basic and acidic residues" evidence="4">
    <location>
        <begin position="134"/>
        <end position="167"/>
    </location>
</feature>
<gene>
    <name evidence="7" type="ordered locus">FMG_P0146</name>
</gene>
<dbReference type="InterPro" id="IPR041033">
    <property type="entry name" value="SpaA_PFL_dom_1"/>
</dbReference>
<dbReference type="RefSeq" id="WP_012289958.1">
    <property type="nucleotide sequence ID" value="NC_010371.1"/>
</dbReference>
<protein>
    <submittedName>
        <fullName evidence="7">Putative collagen adhesion protein</fullName>
    </submittedName>
</protein>
<keyword evidence="5" id="KW-0472">Membrane</keyword>
<dbReference type="KEGG" id="fma:FMG_P0146"/>
<feature type="domain" description="SpaA-like prealbumin fold" evidence="6">
    <location>
        <begin position="907"/>
        <end position="1000"/>
    </location>
</feature>
<accession>B0S4K4</accession>
<name>B0S4K4_FINM2</name>
<feature type="domain" description="SpaA-like prealbumin fold" evidence="6">
    <location>
        <begin position="667"/>
        <end position="754"/>
    </location>
</feature>
<organism evidence="7 8">
    <name type="scientific">Finegoldia magna (strain ATCC 29328 / DSM 20472 / WAL 2508)</name>
    <name type="common">Peptostreptococcus magnus</name>
    <dbReference type="NCBI Taxonomy" id="334413"/>
    <lineage>
        <taxon>Bacteria</taxon>
        <taxon>Bacillati</taxon>
        <taxon>Bacillota</taxon>
        <taxon>Tissierellia</taxon>
        <taxon>Tissierellales</taxon>
        <taxon>Peptoniphilaceae</taxon>
        <taxon>Finegoldia</taxon>
    </lineage>
</organism>
<feature type="domain" description="SpaA-like prealbumin fold" evidence="6">
    <location>
        <begin position="1937"/>
        <end position="2025"/>
    </location>
</feature>
<feature type="domain" description="SpaA-like prealbumin fold" evidence="6">
    <location>
        <begin position="775"/>
        <end position="881"/>
    </location>
</feature>
<keyword evidence="5" id="KW-0812">Transmembrane</keyword>
<feature type="domain" description="SpaA-like prealbumin fold" evidence="6">
    <location>
        <begin position="1732"/>
        <end position="1839"/>
    </location>
</feature>
<feature type="domain" description="SpaA-like prealbumin fold" evidence="6">
    <location>
        <begin position="1526"/>
        <end position="1633"/>
    </location>
</feature>
<feature type="domain" description="SpaA-like prealbumin fold" evidence="6">
    <location>
        <begin position="1290"/>
        <end position="1363"/>
    </location>
</feature>
<feature type="domain" description="SpaA-like prealbumin fold" evidence="6">
    <location>
        <begin position="1640"/>
        <end position="1726"/>
    </location>
</feature>
<comment type="similarity">
    <text evidence="1">Belongs to the serine-aspartate repeat-containing protein (SDr) family.</text>
</comment>
<dbReference type="Pfam" id="PF17802">
    <property type="entry name" value="SpaA"/>
    <property type="match status" value="11"/>
</dbReference>
<evidence type="ECO:0000256" key="3">
    <source>
        <dbReference type="ARBA" id="ARBA00022729"/>
    </source>
</evidence>
<feature type="transmembrane region" description="Helical" evidence="5">
    <location>
        <begin position="2039"/>
        <end position="2057"/>
    </location>
</feature>
<dbReference type="eggNOG" id="COG4932">
    <property type="taxonomic scope" value="Bacteria"/>
</dbReference>